<sequence length="270" mass="28849">MITSTAATAAEEADAGTRAVRVAEFVAECEFSHRAPDDPIVFPGLPGASHSHSFFGSTVTDAYTNLGDLLAGDSTCEPSVDLSSYWVPTLFVDGEPVEPQSATFYYLGEGVNQDVVGQIQPFPQGLKLVAGNALASGPEESSARWSCLHAGHVNPSKDFVNCPSGTALESYLDFPQCWNGRDLESSDFTSHMAYPVAGECPATHPVAVPKLRQVLRYPVSGDPSGFELASGPGYTMHGDFFNAWPEDELERRVRDCINPVIKCGTDGVPS</sequence>
<proteinExistence type="predicted"/>
<dbReference type="InterPro" id="IPR018535">
    <property type="entry name" value="DUF1996"/>
</dbReference>
<dbReference type="Pfam" id="PF09362">
    <property type="entry name" value="DUF1996"/>
    <property type="match status" value="1"/>
</dbReference>
<gene>
    <name evidence="2" type="ORF">RM779_32470</name>
</gene>
<evidence type="ECO:0000259" key="1">
    <source>
        <dbReference type="Pfam" id="PF09362"/>
    </source>
</evidence>
<dbReference type="PANTHER" id="PTHR43662:SF3">
    <property type="entry name" value="DOMAIN PROTEIN, PUTATIVE (AFU_ORTHOLOGUE AFUA_6G11970)-RELATED"/>
    <property type="match status" value="1"/>
</dbReference>
<reference evidence="3" key="1">
    <citation type="submission" date="2023-07" db="EMBL/GenBank/DDBJ databases">
        <title>30 novel species of actinomycetes from the DSMZ collection.</title>
        <authorList>
            <person name="Nouioui I."/>
        </authorList>
    </citation>
    <scope>NUCLEOTIDE SEQUENCE [LARGE SCALE GENOMIC DNA]</scope>
    <source>
        <strain evidence="3">DSM 41886</strain>
    </source>
</reference>
<feature type="domain" description="DUF1996" evidence="1">
    <location>
        <begin position="38"/>
        <end position="244"/>
    </location>
</feature>
<organism evidence="2 3">
    <name type="scientific">Streptomyces johnsoniae</name>
    <dbReference type="NCBI Taxonomy" id="3075532"/>
    <lineage>
        <taxon>Bacteria</taxon>
        <taxon>Bacillati</taxon>
        <taxon>Actinomycetota</taxon>
        <taxon>Actinomycetes</taxon>
        <taxon>Kitasatosporales</taxon>
        <taxon>Streptomycetaceae</taxon>
        <taxon>Streptomyces</taxon>
    </lineage>
</organism>
<dbReference type="PANTHER" id="PTHR43662">
    <property type="match status" value="1"/>
</dbReference>
<evidence type="ECO:0000313" key="3">
    <source>
        <dbReference type="Proteomes" id="UP001183615"/>
    </source>
</evidence>
<accession>A0ABU2SGS4</accession>
<protein>
    <submittedName>
        <fullName evidence="2">DUF1996 domain-containing protein</fullName>
    </submittedName>
</protein>
<keyword evidence="3" id="KW-1185">Reference proteome</keyword>
<dbReference type="EMBL" id="JAVREV010000029">
    <property type="protein sequence ID" value="MDT0447275.1"/>
    <property type="molecule type" value="Genomic_DNA"/>
</dbReference>
<comment type="caution">
    <text evidence="2">The sequence shown here is derived from an EMBL/GenBank/DDBJ whole genome shotgun (WGS) entry which is preliminary data.</text>
</comment>
<name>A0ABU2SGS4_9ACTN</name>
<evidence type="ECO:0000313" key="2">
    <source>
        <dbReference type="EMBL" id="MDT0447275.1"/>
    </source>
</evidence>
<dbReference type="Proteomes" id="UP001183615">
    <property type="component" value="Unassembled WGS sequence"/>
</dbReference>